<dbReference type="Pfam" id="PF08305">
    <property type="entry name" value="NPCBM"/>
    <property type="match status" value="1"/>
</dbReference>
<name>A0A841EGQ0_9BACT</name>
<reference evidence="2 3" key="1">
    <citation type="submission" date="2020-08" db="EMBL/GenBank/DDBJ databases">
        <title>Functional genomics of gut bacteria from endangered species of beetles.</title>
        <authorList>
            <person name="Carlos-Shanley C."/>
        </authorList>
    </citation>
    <scope>NUCLEOTIDE SEQUENCE [LARGE SCALE GENOMIC DNA]</scope>
    <source>
        <strain evidence="2 3">S00070</strain>
    </source>
</reference>
<keyword evidence="3" id="KW-1185">Reference proteome</keyword>
<evidence type="ECO:0000313" key="2">
    <source>
        <dbReference type="EMBL" id="MBB6002542.1"/>
    </source>
</evidence>
<dbReference type="Gene3D" id="2.60.40.10">
    <property type="entry name" value="Immunoglobulins"/>
    <property type="match status" value="1"/>
</dbReference>
<evidence type="ECO:0000313" key="3">
    <source>
        <dbReference type="Proteomes" id="UP000524404"/>
    </source>
</evidence>
<comment type="caution">
    <text evidence="2">The sequence shown here is derived from an EMBL/GenBank/DDBJ whole genome shotgun (WGS) entry which is preliminary data.</text>
</comment>
<accession>A0A841EGQ0</accession>
<organism evidence="2 3">
    <name type="scientific">Arcicella rosea</name>
    <dbReference type="NCBI Taxonomy" id="502909"/>
    <lineage>
        <taxon>Bacteria</taxon>
        <taxon>Pseudomonadati</taxon>
        <taxon>Bacteroidota</taxon>
        <taxon>Cytophagia</taxon>
        <taxon>Cytophagales</taxon>
        <taxon>Flectobacillaceae</taxon>
        <taxon>Arcicella</taxon>
    </lineage>
</organism>
<dbReference type="Proteomes" id="UP000524404">
    <property type="component" value="Unassembled WGS sequence"/>
</dbReference>
<evidence type="ECO:0000259" key="1">
    <source>
        <dbReference type="Pfam" id="PF08305"/>
    </source>
</evidence>
<proteinExistence type="predicted"/>
<dbReference type="EMBL" id="JACHKT010000006">
    <property type="protein sequence ID" value="MBB6002542.1"/>
    <property type="molecule type" value="Genomic_DNA"/>
</dbReference>
<dbReference type="RefSeq" id="WP_184131756.1">
    <property type="nucleotide sequence ID" value="NZ_JACHKT010000006.1"/>
</dbReference>
<gene>
    <name evidence="2" type="ORF">HNP25_001194</name>
</gene>
<dbReference type="SUPFAM" id="SSF51445">
    <property type="entry name" value="(Trans)glycosidases"/>
    <property type="match status" value="1"/>
</dbReference>
<dbReference type="InterPro" id="IPR050985">
    <property type="entry name" value="Alpha-glycosidase_related"/>
</dbReference>
<dbReference type="InterPro" id="IPR038637">
    <property type="entry name" value="NPCBM_sf"/>
</dbReference>
<sequence length="1017" mass="113625">MKHIIAILLLFPTILFANPINISNSKISVVYQHKKLSFFNKPSNKLFMDDIVLNLDEEAKTQVNQINQQPWGKGTELTIWDRFDNSIKVSVFNTLPFVLIQKTIRNQSSQEMKIDKVALLEGKLSLPGNLSDYKTISSAGLKPATTNIGSYMYLAVGNQKNNEGVVFAWLTANRGSGIVFSNKLKDQLQLKASIDYGDLRISSGQSVDSEILVVGYDTDIRTGLETYADAIAKNMKIKLLPQPTIYCTWYHGGASDEKKIAANTDFASQHLKPYSLDVMQIDDYWQSGIRNNGPHRDFSKANPTGAYPSGMKKTADYINSKGMTAGIWYIPFAGSWYDEYWKDKMDLFLKEGKSNDNHFPKIEIENKPTFAKGQTPFDASWGGTCLDLTNPKALDYVGFIANRLSKEWGYKYFKMDGLWTGTGTRLQYVNTEYKDDDLGMQIRYNPNITPIEAFAKGLETIREAAGKDVFLLGCTQTQNMRVFGPSMGRVDAMRVGPDNAATLRGVVIGPQFSSRLYFLNKRVWYNDPDPGYPRISLPIEIARTSLSWISITGSLHGSSEQYAELPADRLDLLRKTMPSHNLKTVRPVDYLENDPPKVWHLSDSISASRKDVIGLFNFNKDNYSDVTCSLSRVNLPKAKKYVGFDFWENRFIPPFDGQISGLLTPGACRIIAIKPERDYPQVISTSRHLTQGIIDMTDEKWNSSKNTLSGISEVLANDVYELRVVVPVSKNNSGLVVDKVSTDAPSLKTSVLQEGGVIRVTLLSPTSQKVKWTINFKKGNLNMKEAREIELKANLDLDQVALKWNHATEFQYRITKNGELLGELSAEKFIDRQVELGKTYTYSVEAQDWNGNWSKTSTVKVDMPLNYPTPATPPLPNILCSDLKPIAGAVKVNQTTYAAPISLDGKSNLNGISVVPALDVKYNIPDNSKKFVSTVTVDSSIPLNKNYSCSFVVIGDVLEMGEPPVELSRSPALKAGQKWNFDIALTSRYKQIKLVSRPTGTAVKDVSINWINAGFLK</sequence>
<dbReference type="InterPro" id="IPR013785">
    <property type="entry name" value="Aldolase_TIM"/>
</dbReference>
<dbReference type="Gene3D" id="2.60.120.1060">
    <property type="entry name" value="NPCBM/NEW2 domain"/>
    <property type="match status" value="1"/>
</dbReference>
<dbReference type="Gene3D" id="3.20.20.70">
    <property type="entry name" value="Aldolase class I"/>
    <property type="match status" value="1"/>
</dbReference>
<dbReference type="InterPro" id="IPR017853">
    <property type="entry name" value="GH"/>
</dbReference>
<protein>
    <recommendedName>
        <fullName evidence="1">Glycosyl hydrolase family 98 putative carbohydrate-binding module domain-containing protein</fullName>
    </recommendedName>
</protein>
<dbReference type="GO" id="GO:0004557">
    <property type="term" value="F:alpha-galactosidase activity"/>
    <property type="evidence" value="ECO:0007669"/>
    <property type="project" value="UniProtKB-ARBA"/>
</dbReference>
<dbReference type="AlphaFoldDB" id="A0A841EGQ0"/>
<dbReference type="InterPro" id="IPR013783">
    <property type="entry name" value="Ig-like_fold"/>
</dbReference>
<dbReference type="PANTHER" id="PTHR43053">
    <property type="entry name" value="GLYCOSIDASE FAMILY 31"/>
    <property type="match status" value="1"/>
</dbReference>
<feature type="domain" description="Glycosyl hydrolase family 98 putative carbohydrate-binding module" evidence="1">
    <location>
        <begin position="888"/>
        <end position="1015"/>
    </location>
</feature>
<dbReference type="InterPro" id="IPR013222">
    <property type="entry name" value="Glyco_hyd_98_carb-bd"/>
</dbReference>